<dbReference type="HOGENOM" id="CLU_043394_0_0_6"/>
<organism evidence="6">
    <name type="scientific">Marinomonas sp. (strain MWYL1)</name>
    <dbReference type="NCBI Taxonomy" id="400668"/>
    <lineage>
        <taxon>Bacteria</taxon>
        <taxon>Pseudomonadati</taxon>
        <taxon>Pseudomonadota</taxon>
        <taxon>Gammaproteobacteria</taxon>
        <taxon>Oceanospirillales</taxon>
        <taxon>Oceanospirillaceae</taxon>
        <taxon>Marinomonas</taxon>
    </lineage>
</organism>
<keyword evidence="3" id="KW-0238">DNA-binding</keyword>
<dbReference type="InterPro" id="IPR002104">
    <property type="entry name" value="Integrase_catalytic"/>
</dbReference>
<reference evidence="6" key="1">
    <citation type="submission" date="2007-06" db="EMBL/GenBank/DDBJ databases">
        <title>Complete sequence of Marinomonas sp. MWYL1.</title>
        <authorList>
            <consortium name="US DOE Joint Genome Institute"/>
            <person name="Copeland A."/>
            <person name="Lucas S."/>
            <person name="Lapidus A."/>
            <person name="Barry K."/>
            <person name="Glavina del Rio T."/>
            <person name="Dalin E."/>
            <person name="Tice H."/>
            <person name="Pitluck S."/>
            <person name="Kiss H."/>
            <person name="Brettin T."/>
            <person name="Bruce D."/>
            <person name="Detter J.C."/>
            <person name="Han C."/>
            <person name="Schmutz J."/>
            <person name="Larimer F."/>
            <person name="Land M."/>
            <person name="Hauser L."/>
            <person name="Kyrpides N."/>
            <person name="Kim E."/>
            <person name="Johnston A.W.B."/>
            <person name="Todd J.D."/>
            <person name="Rogers R."/>
            <person name="Wexler M."/>
            <person name="Bond P.L."/>
            <person name="Li Y."/>
            <person name="Richardson P."/>
        </authorList>
    </citation>
    <scope>NUCLEOTIDE SEQUENCE [LARGE SCALE GENOMIC DNA]</scope>
    <source>
        <strain evidence="6">MWYL1</strain>
    </source>
</reference>
<keyword evidence="4" id="KW-0233">DNA recombination</keyword>
<dbReference type="PROSITE" id="PS51898">
    <property type="entry name" value="TYR_RECOMBINASE"/>
    <property type="match status" value="1"/>
</dbReference>
<accession>A6W336</accession>
<dbReference type="InterPro" id="IPR050090">
    <property type="entry name" value="Tyrosine_recombinase_XerCD"/>
</dbReference>
<dbReference type="GO" id="GO:0006310">
    <property type="term" value="P:DNA recombination"/>
    <property type="evidence" value="ECO:0007669"/>
    <property type="project" value="UniProtKB-KW"/>
</dbReference>
<dbReference type="Gene3D" id="1.10.443.10">
    <property type="entry name" value="Intergrase catalytic core"/>
    <property type="match status" value="1"/>
</dbReference>
<keyword evidence="2" id="KW-0229">DNA integration</keyword>
<proteinExistence type="inferred from homology"/>
<evidence type="ECO:0000259" key="5">
    <source>
        <dbReference type="PROSITE" id="PS51898"/>
    </source>
</evidence>
<dbReference type="PANTHER" id="PTHR30349">
    <property type="entry name" value="PHAGE INTEGRASE-RELATED"/>
    <property type="match status" value="1"/>
</dbReference>
<evidence type="ECO:0000256" key="1">
    <source>
        <dbReference type="ARBA" id="ARBA00008857"/>
    </source>
</evidence>
<dbReference type="AlphaFoldDB" id="A6W336"/>
<dbReference type="PANTHER" id="PTHR30349:SF41">
    <property type="entry name" value="INTEGRASE_RECOMBINASE PROTEIN MJ0367-RELATED"/>
    <property type="match status" value="1"/>
</dbReference>
<dbReference type="OrthoDB" id="8533280at2"/>
<gene>
    <name evidence="6" type="ordered locus">Mmwyl1_4220</name>
</gene>
<comment type="similarity">
    <text evidence="1">Belongs to the 'phage' integrase family.</text>
</comment>
<protein>
    <submittedName>
        <fullName evidence="6">Phage integrase family protein</fullName>
    </submittedName>
</protein>
<evidence type="ECO:0000256" key="3">
    <source>
        <dbReference type="ARBA" id="ARBA00023125"/>
    </source>
</evidence>
<dbReference type="GO" id="GO:0003677">
    <property type="term" value="F:DNA binding"/>
    <property type="evidence" value="ECO:0007669"/>
    <property type="project" value="UniProtKB-KW"/>
</dbReference>
<dbReference type="KEGG" id="mmw:Mmwyl1_4220"/>
<dbReference type="STRING" id="400668.Mmwyl1_4220"/>
<feature type="domain" description="Tyr recombinase" evidence="5">
    <location>
        <begin position="193"/>
        <end position="400"/>
    </location>
</feature>
<dbReference type="CDD" id="cd00397">
    <property type="entry name" value="DNA_BRE_C"/>
    <property type="match status" value="1"/>
</dbReference>
<evidence type="ECO:0000313" key="6">
    <source>
        <dbReference type="EMBL" id="ABR73115.1"/>
    </source>
</evidence>
<dbReference type="InterPro" id="IPR013762">
    <property type="entry name" value="Integrase-like_cat_sf"/>
</dbReference>
<evidence type="ECO:0000256" key="2">
    <source>
        <dbReference type="ARBA" id="ARBA00022908"/>
    </source>
</evidence>
<sequence length="475" mass="55180">MNYSRKKLHTPINELIIFNYSSMGKITTKDVSRLPHIVFPDNSPCLIANLYMLALTDRKGKSGRRLSQKGRNGGTIGDYAVKVAQLIRFCYFRNIPFQDMNDDRFCEFMTFLRSEKDPRNPLNNKKEEPTVTMTGRVCLDFLYFVGEFFGDKNFVATNGVIRASQKIFSPNGNDKAAVTFWNHHSFSLNGRIKTRKPVSSKNIELLYDAIYEIGSSRFVQHRREVQLDILQNTGARRGEINEITVNDVVAASTMKEPMLRLMTLKREEGSQRFIPVNRMFINDLLKYIRISRSKIIKNTIGESNDHGYLFVSEKGKHLSAETLSSEMYILRKFSKIEEQVCNQMFRHTFCTNLFVLLIERHEFENEDKFRQQLLSESTFKAEVRQYTGHKSVDSLDVYIKQAFARISGYKKTVSSAELIRAIQFFDDKQFNLLLKLEKGCLSLDEYKNDLYELKLARDKDITSIKEKSDRDFSIE</sequence>
<name>A6W336_MARMS</name>
<dbReference type="Pfam" id="PF00589">
    <property type="entry name" value="Phage_integrase"/>
    <property type="match status" value="1"/>
</dbReference>
<dbReference type="SUPFAM" id="SSF56349">
    <property type="entry name" value="DNA breaking-rejoining enzymes"/>
    <property type="match status" value="1"/>
</dbReference>
<dbReference type="InterPro" id="IPR011010">
    <property type="entry name" value="DNA_brk_join_enz"/>
</dbReference>
<evidence type="ECO:0000256" key="4">
    <source>
        <dbReference type="ARBA" id="ARBA00023172"/>
    </source>
</evidence>
<dbReference type="eggNOG" id="COG4974">
    <property type="taxonomic scope" value="Bacteria"/>
</dbReference>
<dbReference type="EMBL" id="CP000749">
    <property type="protein sequence ID" value="ABR73115.1"/>
    <property type="molecule type" value="Genomic_DNA"/>
</dbReference>
<dbReference type="GO" id="GO:0015074">
    <property type="term" value="P:DNA integration"/>
    <property type="evidence" value="ECO:0007669"/>
    <property type="project" value="UniProtKB-KW"/>
</dbReference>